<reference evidence="1" key="1">
    <citation type="submission" date="2021-12" db="EMBL/GenBank/DDBJ databases">
        <authorList>
            <person name="King R."/>
        </authorList>
    </citation>
    <scope>NUCLEOTIDE SEQUENCE</scope>
</reference>
<name>A0A9N9ZY46_BEMTA</name>
<accession>A0A9N9ZY46</accession>
<evidence type="ECO:0000313" key="1">
    <source>
        <dbReference type="EMBL" id="CAH0381709.1"/>
    </source>
</evidence>
<proteinExistence type="predicted"/>
<organism evidence="1 2">
    <name type="scientific">Bemisia tabaci</name>
    <name type="common">Sweetpotato whitefly</name>
    <name type="synonym">Aleurodes tabaci</name>
    <dbReference type="NCBI Taxonomy" id="7038"/>
    <lineage>
        <taxon>Eukaryota</taxon>
        <taxon>Metazoa</taxon>
        <taxon>Ecdysozoa</taxon>
        <taxon>Arthropoda</taxon>
        <taxon>Hexapoda</taxon>
        <taxon>Insecta</taxon>
        <taxon>Pterygota</taxon>
        <taxon>Neoptera</taxon>
        <taxon>Paraneoptera</taxon>
        <taxon>Hemiptera</taxon>
        <taxon>Sternorrhyncha</taxon>
        <taxon>Aleyrodoidea</taxon>
        <taxon>Aleyrodidae</taxon>
        <taxon>Aleyrodinae</taxon>
        <taxon>Bemisia</taxon>
    </lineage>
</organism>
<dbReference type="AlphaFoldDB" id="A0A9N9ZY46"/>
<sequence>MLSLNDELKKIRPEVLNSIEICKEVNHDNLNSNFTLDEDVENFLLRGNYVISKCVNGDKSEKERVRHYHCKSEFNIGNILLNKDAPNIEDLIKLLIYFTYNAPPVKSTGKVQMRGGTICPTKEIICEVENKQFILYGRYIFGYDDPYVLFKSEGTTIKLKQIKRKERVRDYNYSFAIIDKNTNTLDAFGLYC</sequence>
<gene>
    <name evidence="1" type="ORF">BEMITA_LOCUS1329</name>
</gene>
<evidence type="ECO:0000313" key="2">
    <source>
        <dbReference type="Proteomes" id="UP001152759"/>
    </source>
</evidence>
<protein>
    <submittedName>
        <fullName evidence="1">Uncharacterized protein</fullName>
    </submittedName>
</protein>
<dbReference type="EMBL" id="OU963862">
    <property type="protein sequence ID" value="CAH0381709.1"/>
    <property type="molecule type" value="Genomic_DNA"/>
</dbReference>
<dbReference type="Proteomes" id="UP001152759">
    <property type="component" value="Chromosome 1"/>
</dbReference>
<keyword evidence="2" id="KW-1185">Reference proteome</keyword>